<dbReference type="PANTHER" id="PTHR10627">
    <property type="entry name" value="SCP160"/>
    <property type="match status" value="1"/>
</dbReference>
<dbReference type="EMBL" id="PKPP01002591">
    <property type="protein sequence ID" value="PWA74281.1"/>
    <property type="molecule type" value="Genomic_DNA"/>
</dbReference>
<evidence type="ECO:0000313" key="5">
    <source>
        <dbReference type="Proteomes" id="UP000245207"/>
    </source>
</evidence>
<gene>
    <name evidence="4" type="ORF">CTI12_AA254000</name>
</gene>
<dbReference type="SUPFAM" id="SSF47769">
    <property type="entry name" value="SAM/Pointed domain"/>
    <property type="match status" value="1"/>
</dbReference>
<comment type="caution">
    <text evidence="4">The sequence shown here is derived from an EMBL/GenBank/DDBJ whole genome shotgun (WGS) entry which is preliminary data.</text>
</comment>
<dbReference type="PROSITE" id="PS50105">
    <property type="entry name" value="SAM_DOMAIN"/>
    <property type="match status" value="1"/>
</dbReference>
<dbReference type="InterPro" id="IPR013761">
    <property type="entry name" value="SAM/pointed_sf"/>
</dbReference>
<dbReference type="STRING" id="35608.A0A2U1NLD7"/>
<dbReference type="InterPro" id="IPR001660">
    <property type="entry name" value="SAM"/>
</dbReference>
<dbReference type="AlphaFoldDB" id="A0A2U1NLD7"/>
<dbReference type="Proteomes" id="UP000245207">
    <property type="component" value="Unassembled WGS sequence"/>
</dbReference>
<keyword evidence="5" id="KW-1185">Reference proteome</keyword>
<reference evidence="4 5" key="1">
    <citation type="journal article" date="2018" name="Mol. Plant">
        <title>The genome of Artemisia annua provides insight into the evolution of Asteraceae family and artemisinin biosynthesis.</title>
        <authorList>
            <person name="Shen Q."/>
            <person name="Zhang L."/>
            <person name="Liao Z."/>
            <person name="Wang S."/>
            <person name="Yan T."/>
            <person name="Shi P."/>
            <person name="Liu M."/>
            <person name="Fu X."/>
            <person name="Pan Q."/>
            <person name="Wang Y."/>
            <person name="Lv Z."/>
            <person name="Lu X."/>
            <person name="Zhang F."/>
            <person name="Jiang W."/>
            <person name="Ma Y."/>
            <person name="Chen M."/>
            <person name="Hao X."/>
            <person name="Li L."/>
            <person name="Tang Y."/>
            <person name="Lv G."/>
            <person name="Zhou Y."/>
            <person name="Sun X."/>
            <person name="Brodelius P.E."/>
            <person name="Rose J.K.C."/>
            <person name="Tang K."/>
        </authorList>
    </citation>
    <scope>NUCLEOTIDE SEQUENCE [LARGE SCALE GENOMIC DNA]</scope>
    <source>
        <strain evidence="5">cv. Huhao1</strain>
        <tissue evidence="4">Leaf</tissue>
    </source>
</reference>
<protein>
    <submittedName>
        <fullName evidence="4">Sterile alpha motif domain-containing protein</fullName>
    </submittedName>
</protein>
<dbReference type="SMART" id="SM00454">
    <property type="entry name" value="SAM"/>
    <property type="match status" value="1"/>
</dbReference>
<proteinExistence type="predicted"/>
<evidence type="ECO:0000313" key="4">
    <source>
        <dbReference type="EMBL" id="PWA74281.1"/>
    </source>
</evidence>
<dbReference type="PANTHER" id="PTHR10627:SF65">
    <property type="entry name" value="SAM DOMAIN-CONTAINING PROTEIN"/>
    <property type="match status" value="1"/>
</dbReference>
<feature type="region of interest" description="Disordered" evidence="2">
    <location>
        <begin position="143"/>
        <end position="217"/>
    </location>
</feature>
<dbReference type="Pfam" id="PF00536">
    <property type="entry name" value="SAM_1"/>
    <property type="match status" value="1"/>
</dbReference>
<keyword evidence="1" id="KW-0677">Repeat</keyword>
<dbReference type="Gene3D" id="1.10.150.50">
    <property type="entry name" value="Transcription Factor, Ets-1"/>
    <property type="match status" value="1"/>
</dbReference>
<organism evidence="4 5">
    <name type="scientific">Artemisia annua</name>
    <name type="common">Sweet wormwood</name>
    <dbReference type="NCBI Taxonomy" id="35608"/>
    <lineage>
        <taxon>Eukaryota</taxon>
        <taxon>Viridiplantae</taxon>
        <taxon>Streptophyta</taxon>
        <taxon>Embryophyta</taxon>
        <taxon>Tracheophyta</taxon>
        <taxon>Spermatophyta</taxon>
        <taxon>Magnoliopsida</taxon>
        <taxon>eudicotyledons</taxon>
        <taxon>Gunneridae</taxon>
        <taxon>Pentapetalae</taxon>
        <taxon>asterids</taxon>
        <taxon>campanulids</taxon>
        <taxon>Asterales</taxon>
        <taxon>Asteraceae</taxon>
        <taxon>Asteroideae</taxon>
        <taxon>Anthemideae</taxon>
        <taxon>Artemisiinae</taxon>
        <taxon>Artemisia</taxon>
    </lineage>
</organism>
<evidence type="ECO:0000256" key="1">
    <source>
        <dbReference type="ARBA" id="ARBA00022737"/>
    </source>
</evidence>
<sequence>MLLSHMDSKGQRWPDSNIRLGEIGDVSSSAAGFHYGFSDIMMNNLWGYDFNMLDESQHNHFSGFPGQGLSDFMVSDVGLSSSFAIYDMQHNLENDDPNSIKVPISNVMEKIETKVAQTCIKGTRSKRSKRTVCEGSWNFSSTPSLDRNGSVDNQGSVMSKRTSVKDVSEPILKKRKGKGSADNQGSVMSKRTFLSDASDPISKKRKGQGSVDNQGSIMSKRTFVTDMSEPAFKKQKGANNVENNEIISESVGVNSVGRWLEDVGFGRYAGVFEMHEVDEEALPLLTLDDLKEMGVLAVGARRKLYAAICGLKGQCETNSL</sequence>
<accession>A0A2U1NLD7</accession>
<name>A0A2U1NLD7_ARTAN</name>
<feature type="compositionally biased region" description="Basic and acidic residues" evidence="2">
    <location>
        <begin position="163"/>
        <end position="172"/>
    </location>
</feature>
<dbReference type="OrthoDB" id="539213at2759"/>
<dbReference type="CDD" id="cd09487">
    <property type="entry name" value="SAM_superfamily"/>
    <property type="match status" value="1"/>
</dbReference>
<feature type="compositionally biased region" description="Polar residues" evidence="2">
    <location>
        <begin position="143"/>
        <end position="161"/>
    </location>
</feature>
<feature type="domain" description="SAM" evidence="3">
    <location>
        <begin position="251"/>
        <end position="314"/>
    </location>
</feature>
<evidence type="ECO:0000259" key="3">
    <source>
        <dbReference type="PROSITE" id="PS50105"/>
    </source>
</evidence>
<evidence type="ECO:0000256" key="2">
    <source>
        <dbReference type="SAM" id="MobiDB-lite"/>
    </source>
</evidence>